<proteinExistence type="predicted"/>
<dbReference type="EMBL" id="JAFNEN010005217">
    <property type="protein sequence ID" value="KAG8170557.1"/>
    <property type="molecule type" value="Genomic_DNA"/>
</dbReference>
<accession>A0AAV6TFW9</accession>
<sequence>MLWQDQPGIFSNSLCFSVSGKIYHRGTPPIKGPPVFGYCPRNIAKKNKKYETCTPAAGFSDSHVRAAYCAGRGEKQGRKGRQTVELATRRHFKSHPPPGPQNDPQNAPYSHRNNFRDGAAGHGGRPIAREAERREGAQTSRHLSTS</sequence>
<organism evidence="2 3">
    <name type="scientific">Oedothorax gibbosus</name>
    <dbReference type="NCBI Taxonomy" id="931172"/>
    <lineage>
        <taxon>Eukaryota</taxon>
        <taxon>Metazoa</taxon>
        <taxon>Ecdysozoa</taxon>
        <taxon>Arthropoda</taxon>
        <taxon>Chelicerata</taxon>
        <taxon>Arachnida</taxon>
        <taxon>Araneae</taxon>
        <taxon>Araneomorphae</taxon>
        <taxon>Entelegynae</taxon>
        <taxon>Araneoidea</taxon>
        <taxon>Linyphiidae</taxon>
        <taxon>Erigoninae</taxon>
        <taxon>Oedothorax</taxon>
    </lineage>
</organism>
<gene>
    <name evidence="2" type="ORF">JTE90_005603</name>
</gene>
<evidence type="ECO:0000313" key="3">
    <source>
        <dbReference type="Proteomes" id="UP000827092"/>
    </source>
</evidence>
<evidence type="ECO:0000313" key="2">
    <source>
        <dbReference type="EMBL" id="KAG8170557.1"/>
    </source>
</evidence>
<name>A0AAV6TFW9_9ARAC</name>
<feature type="compositionally biased region" description="Polar residues" evidence="1">
    <location>
        <begin position="102"/>
        <end position="112"/>
    </location>
</feature>
<feature type="compositionally biased region" description="Polar residues" evidence="1">
    <location>
        <begin position="137"/>
        <end position="146"/>
    </location>
</feature>
<keyword evidence="3" id="KW-1185">Reference proteome</keyword>
<protein>
    <submittedName>
        <fullName evidence="2">Uncharacterized protein</fullName>
    </submittedName>
</protein>
<dbReference type="AlphaFoldDB" id="A0AAV6TFW9"/>
<feature type="compositionally biased region" description="Basic and acidic residues" evidence="1">
    <location>
        <begin position="127"/>
        <end position="136"/>
    </location>
</feature>
<comment type="caution">
    <text evidence="2">The sequence shown here is derived from an EMBL/GenBank/DDBJ whole genome shotgun (WGS) entry which is preliminary data.</text>
</comment>
<dbReference type="Proteomes" id="UP000827092">
    <property type="component" value="Unassembled WGS sequence"/>
</dbReference>
<reference evidence="2 3" key="1">
    <citation type="journal article" date="2022" name="Nat. Ecol. Evol.">
        <title>A masculinizing supergene underlies an exaggerated male reproductive morph in a spider.</title>
        <authorList>
            <person name="Hendrickx F."/>
            <person name="De Corte Z."/>
            <person name="Sonet G."/>
            <person name="Van Belleghem S.M."/>
            <person name="Kostlbacher S."/>
            <person name="Vangestel C."/>
        </authorList>
    </citation>
    <scope>NUCLEOTIDE SEQUENCE [LARGE SCALE GENOMIC DNA]</scope>
    <source>
        <strain evidence="2">W744_W776</strain>
    </source>
</reference>
<feature type="region of interest" description="Disordered" evidence="1">
    <location>
        <begin position="71"/>
        <end position="146"/>
    </location>
</feature>
<evidence type="ECO:0000256" key="1">
    <source>
        <dbReference type="SAM" id="MobiDB-lite"/>
    </source>
</evidence>